<evidence type="ECO:0000256" key="3">
    <source>
        <dbReference type="ARBA" id="ARBA00022801"/>
    </source>
</evidence>
<dbReference type="Pfam" id="PF00232">
    <property type="entry name" value="Glyco_hydro_1"/>
    <property type="match status" value="1"/>
</dbReference>
<organism evidence="8 9">
    <name type="scientific">Brassicogethes aeneus</name>
    <name type="common">Rape pollen beetle</name>
    <name type="synonym">Meligethes aeneus</name>
    <dbReference type="NCBI Taxonomy" id="1431903"/>
    <lineage>
        <taxon>Eukaryota</taxon>
        <taxon>Metazoa</taxon>
        <taxon>Ecdysozoa</taxon>
        <taxon>Arthropoda</taxon>
        <taxon>Hexapoda</taxon>
        <taxon>Insecta</taxon>
        <taxon>Pterygota</taxon>
        <taxon>Neoptera</taxon>
        <taxon>Endopterygota</taxon>
        <taxon>Coleoptera</taxon>
        <taxon>Polyphaga</taxon>
        <taxon>Cucujiformia</taxon>
        <taxon>Nitidulidae</taxon>
        <taxon>Meligethinae</taxon>
        <taxon>Brassicogethes</taxon>
    </lineage>
</organism>
<dbReference type="GO" id="GO:0008422">
    <property type="term" value="F:beta-glucosidase activity"/>
    <property type="evidence" value="ECO:0007669"/>
    <property type="project" value="TreeGrafter"/>
</dbReference>
<gene>
    <name evidence="8" type="ORF">MELIAE_LOCUS2859</name>
</gene>
<feature type="chain" id="PRO_5040382863" evidence="7">
    <location>
        <begin position="19"/>
        <end position="492"/>
    </location>
</feature>
<dbReference type="Proteomes" id="UP001154078">
    <property type="component" value="Chromosome 11"/>
</dbReference>
<comment type="subunit">
    <text evidence="2">Homodimer.</text>
</comment>
<evidence type="ECO:0000256" key="4">
    <source>
        <dbReference type="ARBA" id="ARBA00023180"/>
    </source>
</evidence>
<dbReference type="AlphaFoldDB" id="A0A9P0AWB8"/>
<dbReference type="InterPro" id="IPR017853">
    <property type="entry name" value="GH"/>
</dbReference>
<keyword evidence="9" id="KW-1185">Reference proteome</keyword>
<protein>
    <submittedName>
        <fullName evidence="8">Uncharacterized protein</fullName>
    </submittedName>
</protein>
<dbReference type="PANTHER" id="PTHR10353:SF36">
    <property type="entry name" value="LP05116P"/>
    <property type="match status" value="1"/>
</dbReference>
<evidence type="ECO:0000256" key="7">
    <source>
        <dbReference type="SAM" id="SignalP"/>
    </source>
</evidence>
<comment type="similarity">
    <text evidence="1 6">Belongs to the glycosyl hydrolase 1 family.</text>
</comment>
<evidence type="ECO:0000256" key="5">
    <source>
        <dbReference type="ARBA" id="ARBA00023295"/>
    </source>
</evidence>
<dbReference type="OrthoDB" id="65569at2759"/>
<proteinExistence type="inferred from homology"/>
<keyword evidence="3" id="KW-0378">Hydrolase</keyword>
<keyword evidence="5" id="KW-0326">Glycosidase</keyword>
<evidence type="ECO:0000313" key="8">
    <source>
        <dbReference type="EMBL" id="CAH0549848.1"/>
    </source>
</evidence>
<accession>A0A9P0AWB8</accession>
<evidence type="ECO:0000256" key="6">
    <source>
        <dbReference type="RuleBase" id="RU003690"/>
    </source>
</evidence>
<dbReference type="SUPFAM" id="SSF51445">
    <property type="entry name" value="(Trans)glycosidases"/>
    <property type="match status" value="1"/>
</dbReference>
<reference evidence="8" key="1">
    <citation type="submission" date="2021-12" db="EMBL/GenBank/DDBJ databases">
        <authorList>
            <person name="King R."/>
        </authorList>
    </citation>
    <scope>NUCLEOTIDE SEQUENCE</scope>
</reference>
<keyword evidence="4" id="KW-0325">Glycoprotein</keyword>
<dbReference type="InterPro" id="IPR033132">
    <property type="entry name" value="GH_1_N_CS"/>
</dbReference>
<dbReference type="FunFam" id="3.20.20.80:FF:000013">
    <property type="entry name" value="lactase-phlorizin hydrolase"/>
    <property type="match status" value="1"/>
</dbReference>
<sequence>MAIRNILIFCVFVVNSNSCNLTFPEGFQFGVASSAYQVEGAYKEDGKGLNVWDEITHQYPKLFGFANGDVTSDSYHHVKDDVALLKNLGVDYYRFSLSWSRILPQGTTNVINQKGIDYYNDLINELLANNIQPMVTLFHWDTPLILKKAGGFYSESIINYFFDYANLAFSSFGDRVKTWTTFNEPKSFCQENPDGVGTLDPSLPLGWMDYTCAHNLLRAHSQVYHLYNNTYKPKQNGIIGPVYNLEWDEPASNKSADLEAAERRRQFDFGWYFNPLVFGDYPEIMKTQIAKYSKAQNLSRSRLPEFTDKEKKQIKGTFDYIGLNHYSAWLIKDGDGVINVTTPSFTNDYNAEMYKDPSWPGSSISWLKVTPTMFRKELKWIKDTYNNPLIFVTENGYANNGELIDIKRINYIKLYLTELLKAIHFDKVNVQRYTHWSLMDSFEWINGFKARFGLHHINFKDPKRTRIPKASSKYYKSIIKTKKVSFSDECVN</sequence>
<dbReference type="PANTHER" id="PTHR10353">
    <property type="entry name" value="GLYCOSYL HYDROLASE"/>
    <property type="match status" value="1"/>
</dbReference>
<dbReference type="EMBL" id="OV121142">
    <property type="protein sequence ID" value="CAH0549848.1"/>
    <property type="molecule type" value="Genomic_DNA"/>
</dbReference>
<dbReference type="Gene3D" id="3.20.20.80">
    <property type="entry name" value="Glycosidases"/>
    <property type="match status" value="1"/>
</dbReference>
<feature type="signal peptide" evidence="7">
    <location>
        <begin position="1"/>
        <end position="18"/>
    </location>
</feature>
<name>A0A9P0AWB8_BRAAE</name>
<evidence type="ECO:0000256" key="2">
    <source>
        <dbReference type="ARBA" id="ARBA00011738"/>
    </source>
</evidence>
<keyword evidence="7" id="KW-0732">Signal</keyword>
<dbReference type="InterPro" id="IPR001360">
    <property type="entry name" value="Glyco_hydro_1"/>
</dbReference>
<evidence type="ECO:0000256" key="1">
    <source>
        <dbReference type="ARBA" id="ARBA00010838"/>
    </source>
</evidence>
<dbReference type="GO" id="GO:0005975">
    <property type="term" value="P:carbohydrate metabolic process"/>
    <property type="evidence" value="ECO:0007669"/>
    <property type="project" value="InterPro"/>
</dbReference>
<dbReference type="PROSITE" id="PS00653">
    <property type="entry name" value="GLYCOSYL_HYDROL_F1_2"/>
    <property type="match status" value="1"/>
</dbReference>
<dbReference type="PRINTS" id="PR00131">
    <property type="entry name" value="GLHYDRLASE1"/>
</dbReference>
<evidence type="ECO:0000313" key="9">
    <source>
        <dbReference type="Proteomes" id="UP001154078"/>
    </source>
</evidence>